<dbReference type="VEuPathDB" id="FungiDB:GGTG_13047"/>
<keyword evidence="2" id="KW-0812">Transmembrane</keyword>
<name>J3PHR6_GAET3</name>
<protein>
    <submittedName>
        <fullName evidence="3 4">Uncharacterized protein</fullName>
    </submittedName>
</protein>
<proteinExistence type="predicted"/>
<keyword evidence="5" id="KW-1185">Reference proteome</keyword>
<feature type="transmembrane region" description="Helical" evidence="2">
    <location>
        <begin position="74"/>
        <end position="97"/>
    </location>
</feature>
<evidence type="ECO:0000313" key="3">
    <source>
        <dbReference type="EMBL" id="EJT69428.1"/>
    </source>
</evidence>
<dbReference type="EMBL" id="GL385404">
    <property type="protein sequence ID" value="EJT69428.1"/>
    <property type="molecule type" value="Genomic_DNA"/>
</dbReference>
<accession>J3PHR6</accession>
<evidence type="ECO:0000313" key="4">
    <source>
        <dbReference type="EnsemblFungi" id="EJT69428"/>
    </source>
</evidence>
<keyword evidence="2" id="KW-0472">Membrane</keyword>
<reference evidence="3" key="3">
    <citation type="submission" date="2010-09" db="EMBL/GenBank/DDBJ databases">
        <title>Annotation of Gaeumannomyces graminis var. tritici R3-111a-1.</title>
        <authorList>
            <consortium name="The Broad Institute Genome Sequencing Platform"/>
            <person name="Ma L.-J."/>
            <person name="Dead R."/>
            <person name="Young S.K."/>
            <person name="Zeng Q."/>
            <person name="Gargeya S."/>
            <person name="Fitzgerald M."/>
            <person name="Haas B."/>
            <person name="Abouelleil A."/>
            <person name="Alvarado L."/>
            <person name="Arachchi H.M."/>
            <person name="Berlin A."/>
            <person name="Brown A."/>
            <person name="Chapman S.B."/>
            <person name="Chen Z."/>
            <person name="Dunbar C."/>
            <person name="Freedman E."/>
            <person name="Gearin G."/>
            <person name="Gellesch M."/>
            <person name="Goldberg J."/>
            <person name="Griggs A."/>
            <person name="Gujja S."/>
            <person name="Heiman D."/>
            <person name="Howarth C."/>
            <person name="Larson L."/>
            <person name="Lui A."/>
            <person name="MacDonald P.J.P."/>
            <person name="Mehta T."/>
            <person name="Montmayeur A."/>
            <person name="Murphy C."/>
            <person name="Neiman D."/>
            <person name="Pearson M."/>
            <person name="Priest M."/>
            <person name="Roberts A."/>
            <person name="Saif S."/>
            <person name="Shea T."/>
            <person name="Shenoy N."/>
            <person name="Sisk P."/>
            <person name="Stolte C."/>
            <person name="Sykes S."/>
            <person name="Yandava C."/>
            <person name="Wortman J."/>
            <person name="Nusbaum C."/>
            <person name="Birren B."/>
        </authorList>
    </citation>
    <scope>NUCLEOTIDE SEQUENCE</scope>
    <source>
        <strain evidence="3">R3-111a-1</strain>
    </source>
</reference>
<gene>
    <name evidence="4" type="primary">20353505</name>
    <name evidence="3" type="ORF">GGTG_13047</name>
</gene>
<dbReference type="eggNOG" id="ENOG502RQ9T">
    <property type="taxonomic scope" value="Eukaryota"/>
</dbReference>
<evidence type="ECO:0000313" key="5">
    <source>
        <dbReference type="Proteomes" id="UP000006039"/>
    </source>
</evidence>
<evidence type="ECO:0000256" key="2">
    <source>
        <dbReference type="SAM" id="Phobius"/>
    </source>
</evidence>
<keyword evidence="2" id="KW-1133">Transmembrane helix</keyword>
<dbReference type="RefSeq" id="XP_009229213.1">
    <property type="nucleotide sequence ID" value="XM_009230949.1"/>
</dbReference>
<reference evidence="4" key="5">
    <citation type="submission" date="2018-04" db="UniProtKB">
        <authorList>
            <consortium name="EnsemblFungi"/>
        </authorList>
    </citation>
    <scope>IDENTIFICATION</scope>
    <source>
        <strain evidence="4">R3-111a-1</strain>
    </source>
</reference>
<dbReference type="Proteomes" id="UP000006039">
    <property type="component" value="Unassembled WGS sequence"/>
</dbReference>
<dbReference type="GeneID" id="20353505"/>
<dbReference type="HOGENOM" id="CLU_882921_0_0_1"/>
<organism evidence="3">
    <name type="scientific">Gaeumannomyces tritici (strain R3-111a-1)</name>
    <name type="common">Wheat and barley take-all root rot fungus</name>
    <name type="synonym">Gaeumannomyces graminis var. tritici</name>
    <dbReference type="NCBI Taxonomy" id="644352"/>
    <lineage>
        <taxon>Eukaryota</taxon>
        <taxon>Fungi</taxon>
        <taxon>Dikarya</taxon>
        <taxon>Ascomycota</taxon>
        <taxon>Pezizomycotina</taxon>
        <taxon>Sordariomycetes</taxon>
        <taxon>Sordariomycetidae</taxon>
        <taxon>Magnaporthales</taxon>
        <taxon>Magnaporthaceae</taxon>
        <taxon>Gaeumannomyces</taxon>
    </lineage>
</organism>
<reference evidence="5" key="1">
    <citation type="submission" date="2010-07" db="EMBL/GenBank/DDBJ databases">
        <title>The genome sequence of Gaeumannomyces graminis var. tritici strain R3-111a-1.</title>
        <authorList>
            <consortium name="The Broad Institute Genome Sequencing Platform"/>
            <person name="Ma L.-J."/>
            <person name="Dead R."/>
            <person name="Young S."/>
            <person name="Zeng Q."/>
            <person name="Koehrsen M."/>
            <person name="Alvarado L."/>
            <person name="Berlin A."/>
            <person name="Chapman S.B."/>
            <person name="Chen Z."/>
            <person name="Freedman E."/>
            <person name="Gellesch M."/>
            <person name="Goldberg J."/>
            <person name="Griggs A."/>
            <person name="Gujja S."/>
            <person name="Heilman E.R."/>
            <person name="Heiman D."/>
            <person name="Hepburn T."/>
            <person name="Howarth C."/>
            <person name="Jen D."/>
            <person name="Larson L."/>
            <person name="Mehta T."/>
            <person name="Neiman D."/>
            <person name="Pearson M."/>
            <person name="Roberts A."/>
            <person name="Saif S."/>
            <person name="Shea T."/>
            <person name="Shenoy N."/>
            <person name="Sisk P."/>
            <person name="Stolte C."/>
            <person name="Sykes S."/>
            <person name="Walk T."/>
            <person name="White J."/>
            <person name="Yandava C."/>
            <person name="Haas B."/>
            <person name="Nusbaum C."/>
            <person name="Birren B."/>
        </authorList>
    </citation>
    <scope>NUCLEOTIDE SEQUENCE [LARGE SCALE GENOMIC DNA]</scope>
    <source>
        <strain evidence="5">R3-111a-1</strain>
    </source>
</reference>
<feature type="region of interest" description="Disordered" evidence="1">
    <location>
        <begin position="110"/>
        <end position="147"/>
    </location>
</feature>
<sequence>MNSFHDQPYTTSNRSIWLELMNNSTADWGLSPFPAKLVLLNGTLADAPPGSVPADAIVIENAGRKLAGDSPIEAVVLGITSAIAIACFAGFLIYSYWTGSLGLSAQAELPGDNNSSNDMQERRPLGAGGAEAGPDSPTASDAPDGFMTDEAFGRRLRNYYYPPTVTETELRERDYVAEPVGGDDVEAATELLRRMYANDLEIWSRGSDRGFDTAAAKDRSDAMLAEVRARFQAWGAAANGSGCMDWRAEVEPLALREGWQAAADPLECLDHGQAQGVLYSVSGARAGWRQEEVPELLKAGLFLFSPQGIQQRRYS</sequence>
<evidence type="ECO:0000256" key="1">
    <source>
        <dbReference type="SAM" id="MobiDB-lite"/>
    </source>
</evidence>
<dbReference type="AlphaFoldDB" id="J3PHR6"/>
<reference evidence="3" key="2">
    <citation type="submission" date="2010-07" db="EMBL/GenBank/DDBJ databases">
        <authorList>
            <consortium name="The Broad Institute Genome Sequencing Platform"/>
            <consortium name="Broad Institute Genome Sequencing Center for Infectious Disease"/>
            <person name="Ma L.-J."/>
            <person name="Dead R."/>
            <person name="Young S."/>
            <person name="Zeng Q."/>
            <person name="Koehrsen M."/>
            <person name="Alvarado L."/>
            <person name="Berlin A."/>
            <person name="Chapman S.B."/>
            <person name="Chen Z."/>
            <person name="Freedman E."/>
            <person name="Gellesch M."/>
            <person name="Goldberg J."/>
            <person name="Griggs A."/>
            <person name="Gujja S."/>
            <person name="Heilman E.R."/>
            <person name="Heiman D."/>
            <person name="Hepburn T."/>
            <person name="Howarth C."/>
            <person name="Jen D."/>
            <person name="Larson L."/>
            <person name="Mehta T."/>
            <person name="Neiman D."/>
            <person name="Pearson M."/>
            <person name="Roberts A."/>
            <person name="Saif S."/>
            <person name="Shea T."/>
            <person name="Shenoy N."/>
            <person name="Sisk P."/>
            <person name="Stolte C."/>
            <person name="Sykes S."/>
            <person name="Walk T."/>
            <person name="White J."/>
            <person name="Yandava C."/>
            <person name="Haas B."/>
            <person name="Nusbaum C."/>
            <person name="Birren B."/>
        </authorList>
    </citation>
    <scope>NUCLEOTIDE SEQUENCE</scope>
    <source>
        <strain evidence="3">R3-111a-1</strain>
    </source>
</reference>
<reference evidence="4" key="4">
    <citation type="journal article" date="2015" name="G3 (Bethesda)">
        <title>Genome sequences of three phytopathogenic species of the Magnaporthaceae family of fungi.</title>
        <authorList>
            <person name="Okagaki L.H."/>
            <person name="Nunes C.C."/>
            <person name="Sailsbery J."/>
            <person name="Clay B."/>
            <person name="Brown D."/>
            <person name="John T."/>
            <person name="Oh Y."/>
            <person name="Young N."/>
            <person name="Fitzgerald M."/>
            <person name="Haas B.J."/>
            <person name="Zeng Q."/>
            <person name="Young S."/>
            <person name="Adiconis X."/>
            <person name="Fan L."/>
            <person name="Levin J.Z."/>
            <person name="Mitchell T.K."/>
            <person name="Okubara P.A."/>
            <person name="Farman M.L."/>
            <person name="Kohn L.M."/>
            <person name="Birren B."/>
            <person name="Ma L.-J."/>
            <person name="Dean R.A."/>
        </authorList>
    </citation>
    <scope>NUCLEOTIDE SEQUENCE</scope>
    <source>
        <strain evidence="4">R3-111a-1</strain>
    </source>
</reference>
<dbReference type="OrthoDB" id="5223630at2759"/>
<dbReference type="EnsemblFungi" id="EJT69428">
    <property type="protein sequence ID" value="EJT69428"/>
    <property type="gene ID" value="GGTG_13047"/>
</dbReference>